<dbReference type="WBParaSite" id="SRAE_0000063700.1">
    <property type="protein sequence ID" value="SRAE_0000063700.1"/>
    <property type="gene ID" value="WBGene00256385"/>
</dbReference>
<feature type="domain" description="ATP-dependent RNA helicase Ski2/MTR4 C-terminal" evidence="1">
    <location>
        <begin position="124"/>
        <end position="257"/>
    </location>
</feature>
<dbReference type="InterPro" id="IPR012961">
    <property type="entry name" value="Ski2/MTR4_C"/>
</dbReference>
<dbReference type="WormBase" id="SRAE_0000063700">
    <property type="protein sequence ID" value="SRP03330"/>
    <property type="gene ID" value="WBGene00256385"/>
</dbReference>
<evidence type="ECO:0000313" key="3">
    <source>
        <dbReference type="Proteomes" id="UP000035682"/>
    </source>
</evidence>
<dbReference type="GeneID" id="36373883"/>
<keyword evidence="3" id="KW-1185">Reference proteome</keyword>
<accession>A0A090KVH2</accession>
<evidence type="ECO:0000313" key="5">
    <source>
        <dbReference type="WormBase" id="SRAE_0000063700"/>
    </source>
</evidence>
<name>A0A090KVH2_STRRB</name>
<evidence type="ECO:0000259" key="1">
    <source>
        <dbReference type="Pfam" id="PF08148"/>
    </source>
</evidence>
<dbReference type="Pfam" id="PF08148">
    <property type="entry name" value="DSHCT"/>
    <property type="match status" value="1"/>
</dbReference>
<organism evidence="2">
    <name type="scientific">Strongyloides ratti</name>
    <name type="common">Parasitic roundworm</name>
    <dbReference type="NCBI Taxonomy" id="34506"/>
    <lineage>
        <taxon>Eukaryota</taxon>
        <taxon>Metazoa</taxon>
        <taxon>Ecdysozoa</taxon>
        <taxon>Nematoda</taxon>
        <taxon>Chromadorea</taxon>
        <taxon>Rhabditida</taxon>
        <taxon>Tylenchina</taxon>
        <taxon>Panagrolaimomorpha</taxon>
        <taxon>Strongyloidoidea</taxon>
        <taxon>Strongyloididae</taxon>
        <taxon>Strongyloides</taxon>
    </lineage>
</organism>
<evidence type="ECO:0000313" key="4">
    <source>
        <dbReference type="WBParaSite" id="SRAE_0000063700.1"/>
    </source>
</evidence>
<dbReference type="CTD" id="36373883"/>
<reference evidence="4" key="3">
    <citation type="submission" date="2020-12" db="UniProtKB">
        <authorList>
            <consortium name="WormBaseParasite"/>
        </authorList>
    </citation>
    <scope>IDENTIFICATION</scope>
</reference>
<gene>
    <name evidence="2 4 5" type="ORF">SRAE_0000063700</name>
</gene>
<reference evidence="2" key="1">
    <citation type="submission" date="2014-09" db="EMBL/GenBank/DDBJ databases">
        <authorList>
            <person name="Aslett A.Martin."/>
        </authorList>
    </citation>
    <scope>NUCLEOTIDE SEQUENCE</scope>
    <source>
        <strain evidence="2">ED321 Heterogonic</strain>
    </source>
</reference>
<sequence>MLTCNKVLDIPQREIVAEQGQYYFEEDQDDKNIKVLFTTETLAVGLNSPVAGRRRIDKKGYVIIMTNAKLNVAALKNKLTLKSSVPMNSNSFKDYQKKSFYANTAIFKKRKEVFKELNFINENNELTKKGMIAANISYVEGSMILAELIESNNLLNKRIDAIAATFSLFVCSKSTSKEKSQEASKSISAVWKIQRKINEIEKKIDFSKKEMLEVKIYGEMYEKVQDLVNGKTIFDTIESSEIYALILLKVIKDIKKLFEEIIKSWIKDTKRP</sequence>
<dbReference type="Gene3D" id="1.10.3380.30">
    <property type="match status" value="1"/>
</dbReference>
<evidence type="ECO:0000313" key="2">
    <source>
        <dbReference type="EMBL" id="CEF61515.1"/>
    </source>
</evidence>
<dbReference type="RefSeq" id="XP_024500724.1">
    <property type="nucleotide sequence ID" value="XM_024646554.1"/>
</dbReference>
<dbReference type="AlphaFoldDB" id="A0A090KVH2"/>
<reference evidence="3" key="2">
    <citation type="submission" date="2014-09" db="EMBL/GenBank/DDBJ databases">
        <authorList>
            <person name="Martin A.A."/>
        </authorList>
    </citation>
    <scope>NUCLEOTIDE SEQUENCE</scope>
    <source>
        <strain evidence="3">ED321</strain>
    </source>
</reference>
<proteinExistence type="predicted"/>
<dbReference type="Proteomes" id="UP000035682">
    <property type="component" value="Unplaced"/>
</dbReference>
<dbReference type="EMBL" id="LN609410">
    <property type="protein sequence ID" value="CEF61515.1"/>
    <property type="molecule type" value="Genomic_DNA"/>
</dbReference>
<protein>
    <submittedName>
        <fullName evidence="2 4">DSH, C-terminal domain-containing protein</fullName>
    </submittedName>
</protein>